<evidence type="ECO:0000256" key="4">
    <source>
        <dbReference type="ARBA" id="ARBA00022723"/>
    </source>
</evidence>
<comment type="subcellular location">
    <subcellularLocation>
        <location evidence="1">Cytoplasm</location>
    </subcellularLocation>
</comment>
<dbReference type="PANTHER" id="PTHR47442">
    <property type="entry name" value="MYND-TYPE ZINC FINGER PROTEIN MUB1"/>
    <property type="match status" value="1"/>
</dbReference>
<evidence type="ECO:0000256" key="5">
    <source>
        <dbReference type="ARBA" id="ARBA00022771"/>
    </source>
</evidence>
<reference evidence="10" key="1">
    <citation type="submission" date="2014-11" db="EMBL/GenBank/DDBJ databases">
        <authorList>
            <person name="Otto D Thomas"/>
            <person name="Naeem Raeece"/>
        </authorList>
    </citation>
    <scope>NUCLEOTIDE SEQUENCE</scope>
</reference>
<sequence>MSEPVKLQLAQARGAKIGLTGQSGEALKGLPRVNKGLEAAGIFSFCDNCKQFESLENRFDHCARCKRVRYCSVECQRSAWPEHKRKCKRLAERGGSEPVAQTDGPTAASSSSAAAAQTSPLHPSKDAGSDSDPGSDEKVEETSAQCPPYLDMQRWETSLWSPKEKLPPFSYAAPELMASEREQWDALLQRLEAQLSMKPGSVSIKREKKERGGEEGEEETVRVLQEGVMRAETVGLWRDQLRTILCLGIWRILRRETEETFLTAPIFFWD</sequence>
<feature type="domain" description="MYND-type" evidence="9">
    <location>
        <begin position="46"/>
        <end position="87"/>
    </location>
</feature>
<evidence type="ECO:0000256" key="3">
    <source>
        <dbReference type="ARBA" id="ARBA00022490"/>
    </source>
</evidence>
<evidence type="ECO:0000256" key="2">
    <source>
        <dbReference type="ARBA" id="ARBA00010655"/>
    </source>
</evidence>
<organism evidence="10">
    <name type="scientific">Chromera velia CCMP2878</name>
    <dbReference type="NCBI Taxonomy" id="1169474"/>
    <lineage>
        <taxon>Eukaryota</taxon>
        <taxon>Sar</taxon>
        <taxon>Alveolata</taxon>
        <taxon>Colpodellida</taxon>
        <taxon>Chromeraceae</taxon>
        <taxon>Chromera</taxon>
    </lineage>
</organism>
<dbReference type="PhylomeDB" id="A0A0G4FZI3"/>
<dbReference type="GO" id="GO:0007163">
    <property type="term" value="P:establishment or maintenance of cell polarity"/>
    <property type="evidence" value="ECO:0007669"/>
    <property type="project" value="TreeGrafter"/>
</dbReference>
<dbReference type="Pfam" id="PF01753">
    <property type="entry name" value="zf-MYND"/>
    <property type="match status" value="1"/>
</dbReference>
<dbReference type="GO" id="GO:0005737">
    <property type="term" value="C:cytoplasm"/>
    <property type="evidence" value="ECO:0007669"/>
    <property type="project" value="UniProtKB-SubCell"/>
</dbReference>
<keyword evidence="6" id="KW-0862">Zinc</keyword>
<dbReference type="SUPFAM" id="SSF144232">
    <property type="entry name" value="HIT/MYND zinc finger-like"/>
    <property type="match status" value="1"/>
</dbReference>
<dbReference type="PROSITE" id="PS01360">
    <property type="entry name" value="ZF_MYND_1"/>
    <property type="match status" value="1"/>
</dbReference>
<dbReference type="GO" id="GO:0006511">
    <property type="term" value="P:ubiquitin-dependent protein catabolic process"/>
    <property type="evidence" value="ECO:0007669"/>
    <property type="project" value="TreeGrafter"/>
</dbReference>
<dbReference type="EMBL" id="CDMZ01000749">
    <property type="protein sequence ID" value="CEM20720.1"/>
    <property type="molecule type" value="Genomic_DNA"/>
</dbReference>
<evidence type="ECO:0000259" key="9">
    <source>
        <dbReference type="PROSITE" id="PS50865"/>
    </source>
</evidence>
<proteinExistence type="inferred from homology"/>
<accession>A0A0G4FZI3</accession>
<keyword evidence="4" id="KW-0479">Metal-binding</keyword>
<feature type="compositionally biased region" description="Low complexity" evidence="8">
    <location>
        <begin position="107"/>
        <end position="116"/>
    </location>
</feature>
<keyword evidence="3" id="KW-0963">Cytoplasm</keyword>
<dbReference type="GO" id="GO:1990304">
    <property type="term" value="C:MUB1-RAD6-UBR2 ubiquitin ligase complex"/>
    <property type="evidence" value="ECO:0007669"/>
    <property type="project" value="TreeGrafter"/>
</dbReference>
<dbReference type="Gene3D" id="6.10.140.2220">
    <property type="match status" value="1"/>
</dbReference>
<dbReference type="InterPro" id="IPR002893">
    <property type="entry name" value="Znf_MYND"/>
</dbReference>
<dbReference type="VEuPathDB" id="CryptoDB:Cvel_19460"/>
<dbReference type="PROSITE" id="PS50865">
    <property type="entry name" value="ZF_MYND_2"/>
    <property type="match status" value="1"/>
</dbReference>
<dbReference type="PANTHER" id="PTHR47442:SF1">
    <property type="entry name" value="MYND-TYPE ZINC FINGER PROTEIN MUB1"/>
    <property type="match status" value="1"/>
</dbReference>
<dbReference type="AlphaFoldDB" id="A0A0G4FZI3"/>
<name>A0A0G4FZI3_9ALVE</name>
<dbReference type="GO" id="GO:0008270">
    <property type="term" value="F:zinc ion binding"/>
    <property type="evidence" value="ECO:0007669"/>
    <property type="project" value="UniProtKB-KW"/>
</dbReference>
<dbReference type="InterPro" id="IPR051664">
    <property type="entry name" value="MYND-type_zinc_finger"/>
</dbReference>
<protein>
    <recommendedName>
        <fullName evidence="9">MYND-type domain-containing protein</fullName>
    </recommendedName>
</protein>
<gene>
    <name evidence="10" type="ORF">Cvel_19460</name>
</gene>
<evidence type="ECO:0000256" key="6">
    <source>
        <dbReference type="ARBA" id="ARBA00022833"/>
    </source>
</evidence>
<feature type="region of interest" description="Disordered" evidence="8">
    <location>
        <begin position="91"/>
        <end position="147"/>
    </location>
</feature>
<evidence type="ECO:0000256" key="1">
    <source>
        <dbReference type="ARBA" id="ARBA00004496"/>
    </source>
</evidence>
<comment type="similarity">
    <text evidence="2">Belongs to the MUB1/samB family.</text>
</comment>
<evidence type="ECO:0000256" key="8">
    <source>
        <dbReference type="SAM" id="MobiDB-lite"/>
    </source>
</evidence>
<evidence type="ECO:0000313" key="10">
    <source>
        <dbReference type="EMBL" id="CEM20720.1"/>
    </source>
</evidence>
<keyword evidence="5 7" id="KW-0863">Zinc-finger</keyword>
<evidence type="ECO:0000256" key="7">
    <source>
        <dbReference type="PROSITE-ProRule" id="PRU00134"/>
    </source>
</evidence>